<name>A0A2A2K4L7_9BILA</name>
<dbReference type="Proteomes" id="UP000218231">
    <property type="component" value="Unassembled WGS sequence"/>
</dbReference>
<feature type="compositionally biased region" description="Basic and acidic residues" evidence="1">
    <location>
        <begin position="130"/>
        <end position="155"/>
    </location>
</feature>
<evidence type="ECO:0000313" key="3">
    <source>
        <dbReference type="Proteomes" id="UP000218231"/>
    </source>
</evidence>
<dbReference type="AlphaFoldDB" id="A0A2A2K4L7"/>
<accession>A0A2A2K4L7</accession>
<feature type="region of interest" description="Disordered" evidence="1">
    <location>
        <begin position="55"/>
        <end position="80"/>
    </location>
</feature>
<dbReference type="OrthoDB" id="5817194at2759"/>
<feature type="region of interest" description="Disordered" evidence="1">
    <location>
        <begin position="123"/>
        <end position="162"/>
    </location>
</feature>
<proteinExistence type="predicted"/>
<protein>
    <submittedName>
        <fullName evidence="2">Uncharacterized protein</fullName>
    </submittedName>
</protein>
<evidence type="ECO:0000313" key="2">
    <source>
        <dbReference type="EMBL" id="PAV68855.1"/>
    </source>
</evidence>
<reference evidence="2 3" key="1">
    <citation type="journal article" date="2017" name="Curr. Biol.">
        <title>Genome architecture and evolution of a unichromosomal asexual nematode.</title>
        <authorList>
            <person name="Fradin H."/>
            <person name="Zegar C."/>
            <person name="Gutwein M."/>
            <person name="Lucas J."/>
            <person name="Kovtun M."/>
            <person name="Corcoran D."/>
            <person name="Baugh L.R."/>
            <person name="Kiontke K."/>
            <person name="Gunsalus K."/>
            <person name="Fitch D.H."/>
            <person name="Piano F."/>
        </authorList>
    </citation>
    <scope>NUCLEOTIDE SEQUENCE [LARGE SCALE GENOMIC DNA]</scope>
    <source>
        <strain evidence="2">PF1309</strain>
    </source>
</reference>
<organism evidence="2 3">
    <name type="scientific">Diploscapter pachys</name>
    <dbReference type="NCBI Taxonomy" id="2018661"/>
    <lineage>
        <taxon>Eukaryota</taxon>
        <taxon>Metazoa</taxon>
        <taxon>Ecdysozoa</taxon>
        <taxon>Nematoda</taxon>
        <taxon>Chromadorea</taxon>
        <taxon>Rhabditida</taxon>
        <taxon>Rhabditina</taxon>
        <taxon>Rhabditomorpha</taxon>
        <taxon>Rhabditoidea</taxon>
        <taxon>Rhabditidae</taxon>
        <taxon>Diploscapter</taxon>
    </lineage>
</organism>
<comment type="caution">
    <text evidence="2">The sequence shown here is derived from an EMBL/GenBank/DDBJ whole genome shotgun (WGS) entry which is preliminary data.</text>
</comment>
<gene>
    <name evidence="2" type="ORF">WR25_22306</name>
</gene>
<keyword evidence="3" id="KW-1185">Reference proteome</keyword>
<evidence type="ECO:0000256" key="1">
    <source>
        <dbReference type="SAM" id="MobiDB-lite"/>
    </source>
</evidence>
<dbReference type="EMBL" id="LIAE01009671">
    <property type="protein sequence ID" value="PAV68855.1"/>
    <property type="molecule type" value="Genomic_DNA"/>
</dbReference>
<sequence>MEFFCDMPPPFPLQGPQVPPISGPPTEGSDPGHQMITGEFIDTKHFRQDEIEEPFAERNSPLNGGSGGIPSIMGADFEGSDISSYQPLPSMYSNELKSHPPPISCCHWERGRGLTKLRKEGEYANCTQPNKEEKERQIPPSVTEKEEKCLEKEQGRGGICMT</sequence>